<reference evidence="2" key="1">
    <citation type="submission" date="2021-01" db="EMBL/GenBank/DDBJ databases">
        <authorList>
            <person name="Corre E."/>
            <person name="Pelletier E."/>
            <person name="Niang G."/>
            <person name="Scheremetjew M."/>
            <person name="Finn R."/>
            <person name="Kale V."/>
            <person name="Holt S."/>
            <person name="Cochrane G."/>
            <person name="Meng A."/>
            <person name="Brown T."/>
            <person name="Cohen L."/>
        </authorList>
    </citation>
    <scope>NUCLEOTIDE SEQUENCE</scope>
    <source>
        <strain evidence="2">NIES-2562</strain>
    </source>
</reference>
<gene>
    <name evidence="2" type="ORF">PBIL07802_LOCUS23057</name>
</gene>
<evidence type="ECO:0000313" key="2">
    <source>
        <dbReference type="EMBL" id="CAE0260769.1"/>
    </source>
</evidence>
<name>A0A7S3G9R2_9EUKA</name>
<evidence type="ECO:0000256" key="1">
    <source>
        <dbReference type="SAM" id="MobiDB-lite"/>
    </source>
</evidence>
<dbReference type="PANTHER" id="PTHR33504">
    <property type="entry name" value="NADH DEHYDROGENASE (UBIQUINONE) 1 BETA SUBCOMPLEX, 4"/>
    <property type="match status" value="1"/>
</dbReference>
<accession>A0A7S3G9R2</accession>
<feature type="compositionally biased region" description="Polar residues" evidence="1">
    <location>
        <begin position="275"/>
        <end position="289"/>
    </location>
</feature>
<sequence length="289" mass="33585">MEELEAIEPHVIKIQRTFRSFLNRRIFRYYRDLIRFREKGEPGQLLRYINPPEAGLVDGASSVHIRFRLGGYKFPPNVYYKVYVHQPVVDINAFAPRDYTRYKRAMPERKHNKGYEADSTEDDKDGWYVRYENNGWRPIAEAFLREYDPVTAETGAKVQIDYHHDRLVRRKDVEKKRRQKKLEWMQKMYQLGKTLESEKTGGESSLSQGAKVVNGGIEEGDGELEDVDSLINWAESLDFEQYAEEWQTLATSAKSDPFTTVQIATLEESGVSRDGTGTQRSYESFGSND</sequence>
<feature type="region of interest" description="Disordered" evidence="1">
    <location>
        <begin position="266"/>
        <end position="289"/>
    </location>
</feature>
<organism evidence="2">
    <name type="scientific">Palpitomonas bilix</name>
    <dbReference type="NCBI Taxonomy" id="652834"/>
    <lineage>
        <taxon>Eukaryota</taxon>
        <taxon>Eukaryota incertae sedis</taxon>
    </lineage>
</organism>
<dbReference type="PANTHER" id="PTHR33504:SF2">
    <property type="entry name" value="PROTEIN MFI"/>
    <property type="match status" value="1"/>
</dbReference>
<protein>
    <submittedName>
        <fullName evidence="2">Uncharacterized protein</fullName>
    </submittedName>
</protein>
<dbReference type="EMBL" id="HBIB01035601">
    <property type="protein sequence ID" value="CAE0260769.1"/>
    <property type="molecule type" value="Transcribed_RNA"/>
</dbReference>
<dbReference type="AlphaFoldDB" id="A0A7S3G9R2"/>
<proteinExistence type="predicted"/>
<dbReference type="PROSITE" id="PS50096">
    <property type="entry name" value="IQ"/>
    <property type="match status" value="1"/>
</dbReference>